<name>A0A5P6VTS4_PSEXY</name>
<accession>A0A5P6VTS4</accession>
<sequence>MNTIALRFADNFAPDMGTIAAHSELIEKYGYVWYGKLGSAVSQKVIDEIMNNNIPKILLIHSGKTGRYWAYIEKIQHEIPDKEKIPEYYRHNAGNFKTWFKVIRFENASSNVLSVCKVKSS</sequence>
<reference evidence="3" key="1">
    <citation type="submission" date="2019-08" db="EMBL/GenBank/DDBJ databases">
        <title>Complete Genome Sequence of the Polysaccharide-Degrading Rumen Bacterium Pseudobutyrivibrio xylanivorans MA3014.</title>
        <authorList>
            <person name="Palevich N."/>
            <person name="Maclean P.H."/>
            <person name="Kelly W.J."/>
            <person name="Leahy S.C."/>
            <person name="Rakonjac J."/>
            <person name="Attwood G.T."/>
        </authorList>
    </citation>
    <scope>NUCLEOTIDE SEQUENCE [LARGE SCALE GENOMIC DNA]</scope>
    <source>
        <strain evidence="3">MA3014</strain>
    </source>
</reference>
<evidence type="ECO:0000313" key="3">
    <source>
        <dbReference type="Proteomes" id="UP000327030"/>
    </source>
</evidence>
<dbReference type="InterPro" id="IPR057406">
    <property type="entry name" value="Pua-like_dom"/>
</dbReference>
<dbReference type="Proteomes" id="UP000327030">
    <property type="component" value="Chromosome 1"/>
</dbReference>
<dbReference type="RefSeq" id="WP_151625343.1">
    <property type="nucleotide sequence ID" value="NZ_CP043028.1"/>
</dbReference>
<dbReference type="Pfam" id="PF24405">
    <property type="entry name" value="Pua-like"/>
    <property type="match status" value="1"/>
</dbReference>
<gene>
    <name evidence="2" type="ORF">FXF36_14555</name>
</gene>
<dbReference type="KEGG" id="pxv:FXF36_14555"/>
<evidence type="ECO:0000259" key="1">
    <source>
        <dbReference type="Pfam" id="PF24405"/>
    </source>
</evidence>
<feature type="domain" description="Pua-like" evidence="1">
    <location>
        <begin position="6"/>
        <end position="112"/>
    </location>
</feature>
<dbReference type="AlphaFoldDB" id="A0A5P6VTS4"/>
<proteinExistence type="predicted"/>
<organism evidence="2 3">
    <name type="scientific">Pseudobutyrivibrio xylanivorans</name>
    <dbReference type="NCBI Taxonomy" id="185007"/>
    <lineage>
        <taxon>Bacteria</taxon>
        <taxon>Bacillati</taxon>
        <taxon>Bacillota</taxon>
        <taxon>Clostridia</taxon>
        <taxon>Lachnospirales</taxon>
        <taxon>Lachnospiraceae</taxon>
        <taxon>Pseudobutyrivibrio</taxon>
    </lineage>
</organism>
<dbReference type="EMBL" id="CP043028">
    <property type="protein sequence ID" value="QFJ56023.1"/>
    <property type="molecule type" value="Genomic_DNA"/>
</dbReference>
<dbReference type="OrthoDB" id="2051023at2"/>
<protein>
    <recommendedName>
        <fullName evidence="1">Pua-like domain-containing protein</fullName>
    </recommendedName>
</protein>
<evidence type="ECO:0000313" key="2">
    <source>
        <dbReference type="EMBL" id="QFJ56023.1"/>
    </source>
</evidence>